<sequence>MPDELEYMKHKEQLSLSDSLYSLEQRHPTPKSPPGSVSGIGRQLWLLCFSLNGVYSHSIFALLLLFARYYWKSKSEKQLERIRRSLDNRIRASVAPIHSGGDATGGTTGSLNPFTYVRMSKGCSRILIPQMDKSVAKGLIPKKEKELKKREIKRVKRLNILLHVKPKLK</sequence>
<keyword evidence="1" id="KW-0812">Transmembrane</keyword>
<feature type="transmembrane region" description="Helical" evidence="1">
    <location>
        <begin position="44"/>
        <end position="71"/>
    </location>
</feature>
<gene>
    <name evidence="2" type="ORF">IEQ34_012346</name>
</gene>
<accession>A0AAV7GTR1</accession>
<keyword evidence="1" id="KW-0472">Membrane</keyword>
<keyword evidence="3" id="KW-1185">Reference proteome</keyword>
<evidence type="ECO:0000313" key="3">
    <source>
        <dbReference type="Proteomes" id="UP000775213"/>
    </source>
</evidence>
<dbReference type="Proteomes" id="UP000775213">
    <property type="component" value="Unassembled WGS sequence"/>
</dbReference>
<evidence type="ECO:0000256" key="1">
    <source>
        <dbReference type="SAM" id="Phobius"/>
    </source>
</evidence>
<reference evidence="2 3" key="1">
    <citation type="journal article" date="2021" name="Hortic Res">
        <title>Chromosome-scale assembly of the Dendrobium chrysotoxum genome enhances the understanding of orchid evolution.</title>
        <authorList>
            <person name="Zhang Y."/>
            <person name="Zhang G.Q."/>
            <person name="Zhang D."/>
            <person name="Liu X.D."/>
            <person name="Xu X.Y."/>
            <person name="Sun W.H."/>
            <person name="Yu X."/>
            <person name="Zhu X."/>
            <person name="Wang Z.W."/>
            <person name="Zhao X."/>
            <person name="Zhong W.Y."/>
            <person name="Chen H."/>
            <person name="Yin W.L."/>
            <person name="Huang T."/>
            <person name="Niu S.C."/>
            <person name="Liu Z.J."/>
        </authorList>
    </citation>
    <scope>NUCLEOTIDE SEQUENCE [LARGE SCALE GENOMIC DNA]</scope>
    <source>
        <strain evidence="2">Lindl</strain>
    </source>
</reference>
<name>A0AAV7GTR1_DENCH</name>
<comment type="caution">
    <text evidence="2">The sequence shown here is derived from an EMBL/GenBank/DDBJ whole genome shotgun (WGS) entry which is preliminary data.</text>
</comment>
<protein>
    <submittedName>
        <fullName evidence="2">Uncharacterized protein</fullName>
    </submittedName>
</protein>
<dbReference type="EMBL" id="JAGFBR010000011">
    <property type="protein sequence ID" value="KAH0459532.1"/>
    <property type="molecule type" value="Genomic_DNA"/>
</dbReference>
<proteinExistence type="predicted"/>
<evidence type="ECO:0000313" key="2">
    <source>
        <dbReference type="EMBL" id="KAH0459532.1"/>
    </source>
</evidence>
<keyword evidence="1" id="KW-1133">Transmembrane helix</keyword>
<dbReference type="AlphaFoldDB" id="A0AAV7GTR1"/>
<organism evidence="2 3">
    <name type="scientific">Dendrobium chrysotoxum</name>
    <name type="common">Orchid</name>
    <dbReference type="NCBI Taxonomy" id="161865"/>
    <lineage>
        <taxon>Eukaryota</taxon>
        <taxon>Viridiplantae</taxon>
        <taxon>Streptophyta</taxon>
        <taxon>Embryophyta</taxon>
        <taxon>Tracheophyta</taxon>
        <taxon>Spermatophyta</taxon>
        <taxon>Magnoliopsida</taxon>
        <taxon>Liliopsida</taxon>
        <taxon>Asparagales</taxon>
        <taxon>Orchidaceae</taxon>
        <taxon>Epidendroideae</taxon>
        <taxon>Malaxideae</taxon>
        <taxon>Dendrobiinae</taxon>
        <taxon>Dendrobium</taxon>
    </lineage>
</organism>